<dbReference type="FunCoup" id="E6W0G0">
    <property type="interactions" value="106"/>
</dbReference>
<evidence type="ECO:0000256" key="3">
    <source>
        <dbReference type="ARBA" id="ARBA00022741"/>
    </source>
</evidence>
<dbReference type="InterPro" id="IPR003439">
    <property type="entry name" value="ABC_transporter-like_ATP-bd"/>
</dbReference>
<name>E6W0G0_DESIS</name>
<dbReference type="Gene3D" id="3.40.50.300">
    <property type="entry name" value="P-loop containing nucleotide triphosphate hydrolases"/>
    <property type="match status" value="1"/>
</dbReference>
<evidence type="ECO:0000313" key="7">
    <source>
        <dbReference type="Proteomes" id="UP000002572"/>
    </source>
</evidence>
<dbReference type="FunFam" id="3.40.50.300:FF:000134">
    <property type="entry name" value="Iron-enterobactin ABC transporter ATP-binding protein"/>
    <property type="match status" value="1"/>
</dbReference>
<dbReference type="PROSITE" id="PS50893">
    <property type="entry name" value="ABC_TRANSPORTER_2"/>
    <property type="match status" value="1"/>
</dbReference>
<accession>E6W0G0</accession>
<dbReference type="KEGG" id="din:Selin_1648"/>
<gene>
    <name evidence="6" type="ordered locus">Selin_1648</name>
</gene>
<dbReference type="Pfam" id="PF00005">
    <property type="entry name" value="ABC_tran"/>
    <property type="match status" value="1"/>
</dbReference>
<protein>
    <submittedName>
        <fullName evidence="6">ABC transporter related protein</fullName>
    </submittedName>
</protein>
<evidence type="ECO:0000259" key="5">
    <source>
        <dbReference type="PROSITE" id="PS50893"/>
    </source>
</evidence>
<dbReference type="InterPro" id="IPR017871">
    <property type="entry name" value="ABC_transporter-like_CS"/>
</dbReference>
<dbReference type="InterPro" id="IPR027417">
    <property type="entry name" value="P-loop_NTPase"/>
</dbReference>
<dbReference type="STRING" id="653733.Selin_1648"/>
<dbReference type="PANTHER" id="PTHR42734">
    <property type="entry name" value="METAL TRANSPORT SYSTEM ATP-BINDING PROTEIN TM_0124-RELATED"/>
    <property type="match status" value="1"/>
</dbReference>
<dbReference type="InParanoid" id="E6W0G0"/>
<dbReference type="HOGENOM" id="CLU_000604_1_11_0"/>
<keyword evidence="2" id="KW-0813">Transport</keyword>
<evidence type="ECO:0000256" key="2">
    <source>
        <dbReference type="ARBA" id="ARBA00022448"/>
    </source>
</evidence>
<dbReference type="Proteomes" id="UP000002572">
    <property type="component" value="Chromosome"/>
</dbReference>
<evidence type="ECO:0000313" key="6">
    <source>
        <dbReference type="EMBL" id="ADU66378.1"/>
    </source>
</evidence>
<evidence type="ECO:0000256" key="1">
    <source>
        <dbReference type="ARBA" id="ARBA00005417"/>
    </source>
</evidence>
<dbReference type="CDD" id="cd03235">
    <property type="entry name" value="ABC_Metallic_Cations"/>
    <property type="match status" value="1"/>
</dbReference>
<dbReference type="PROSITE" id="PS00211">
    <property type="entry name" value="ABC_TRANSPORTER_1"/>
    <property type="match status" value="1"/>
</dbReference>
<dbReference type="eggNOG" id="COG1121">
    <property type="taxonomic scope" value="Bacteria"/>
</dbReference>
<dbReference type="PANTHER" id="PTHR42734:SF17">
    <property type="entry name" value="METAL TRANSPORT SYSTEM ATP-BINDING PROTEIN TM_0124-RELATED"/>
    <property type="match status" value="1"/>
</dbReference>
<dbReference type="GO" id="GO:0016887">
    <property type="term" value="F:ATP hydrolysis activity"/>
    <property type="evidence" value="ECO:0007669"/>
    <property type="project" value="InterPro"/>
</dbReference>
<dbReference type="AlphaFoldDB" id="E6W0G0"/>
<proteinExistence type="inferred from homology"/>
<keyword evidence="3" id="KW-0547">Nucleotide-binding</keyword>
<dbReference type="InterPro" id="IPR050153">
    <property type="entry name" value="Metal_Ion_Import_ABC"/>
</dbReference>
<dbReference type="SMART" id="SM00382">
    <property type="entry name" value="AAA"/>
    <property type="match status" value="1"/>
</dbReference>
<dbReference type="GO" id="GO:0005524">
    <property type="term" value="F:ATP binding"/>
    <property type="evidence" value="ECO:0007669"/>
    <property type="project" value="UniProtKB-KW"/>
</dbReference>
<feature type="domain" description="ABC transporter" evidence="5">
    <location>
        <begin position="58"/>
        <end position="300"/>
    </location>
</feature>
<organism evidence="6 7">
    <name type="scientific">Desulfurispirillum indicum (strain ATCC BAA-1389 / DSM 22839 / S5)</name>
    <dbReference type="NCBI Taxonomy" id="653733"/>
    <lineage>
        <taxon>Bacteria</taxon>
        <taxon>Pseudomonadati</taxon>
        <taxon>Chrysiogenota</taxon>
        <taxon>Chrysiogenia</taxon>
        <taxon>Chrysiogenales</taxon>
        <taxon>Chrysiogenaceae</taxon>
        <taxon>Desulfurispirillum</taxon>
    </lineage>
</organism>
<dbReference type="InterPro" id="IPR003593">
    <property type="entry name" value="AAA+_ATPase"/>
</dbReference>
<dbReference type="EMBL" id="CP002432">
    <property type="protein sequence ID" value="ADU66378.1"/>
    <property type="molecule type" value="Genomic_DNA"/>
</dbReference>
<reference evidence="6 7" key="1">
    <citation type="submission" date="2010-12" db="EMBL/GenBank/DDBJ databases">
        <title>Complete sequence of Desulfurispirillum indicum S5.</title>
        <authorList>
            <consortium name="US DOE Joint Genome Institute"/>
            <person name="Lucas S."/>
            <person name="Copeland A."/>
            <person name="Lapidus A."/>
            <person name="Cheng J.-F."/>
            <person name="Goodwin L."/>
            <person name="Pitluck S."/>
            <person name="Chertkov O."/>
            <person name="Held B."/>
            <person name="Detter J.C."/>
            <person name="Han C."/>
            <person name="Tapia R."/>
            <person name="Land M."/>
            <person name="Hauser L."/>
            <person name="Kyrpides N."/>
            <person name="Ivanova N."/>
            <person name="Mikhailova N."/>
            <person name="Haggblom M."/>
            <person name="Rauschenbach I."/>
            <person name="Bini E."/>
            <person name="Woyke T."/>
        </authorList>
    </citation>
    <scope>NUCLEOTIDE SEQUENCE [LARGE SCALE GENOMIC DNA]</scope>
    <source>
        <strain evidence="7">ATCC BAA-1389 / DSM 22839 / S5</strain>
    </source>
</reference>
<comment type="similarity">
    <text evidence="1">Belongs to the ABC transporter superfamily.</text>
</comment>
<evidence type="ECO:0000256" key="4">
    <source>
        <dbReference type="ARBA" id="ARBA00022840"/>
    </source>
</evidence>
<keyword evidence="7" id="KW-1185">Reference proteome</keyword>
<keyword evidence="4" id="KW-0067">ATP-binding</keyword>
<sequence>MSGPVIRPRLLDSTHGSSVQGREGGLFGIVLISIYTSSGNDYHAVIHFQTGRIVTIAIDIRNLSFTYEERQVLHDINLQVHEGDFLGIVGPNGSGKSTLLKLILGLLRPGEGSITLFGEDSLSFTQRHRIGYIAQRASSVNLGFPATVSEIVASGLLSRQHFLGRLKPVHKESIQAAIRMVGLAPHSDQMLGKLSGGQQQRVFIARALVSEPELMIFDEPTAGVDGESMERFYQLLEDLHCHHGKTMILVSHDIGVITTRVNKVACLNRELYFHGDNLDFIAQQESILDRAYRHSVQVISHGH</sequence>
<dbReference type="SUPFAM" id="SSF52540">
    <property type="entry name" value="P-loop containing nucleoside triphosphate hydrolases"/>
    <property type="match status" value="1"/>
</dbReference>